<dbReference type="VEuPathDB" id="FungiDB:CC77DRAFT_666274"/>
<dbReference type="PANTHER" id="PTHR24148:SF82">
    <property type="entry name" value="HETEROKARYON INCOMPATIBILITY DOMAIN-CONTAINING PROTEIN"/>
    <property type="match status" value="1"/>
</dbReference>
<feature type="region of interest" description="Disordered" evidence="1">
    <location>
        <begin position="1"/>
        <end position="22"/>
    </location>
</feature>
<keyword evidence="4" id="KW-1185">Reference proteome</keyword>
<evidence type="ECO:0000313" key="3">
    <source>
        <dbReference type="EMBL" id="OAG13567.1"/>
    </source>
</evidence>
<reference evidence="3 4" key="1">
    <citation type="submission" date="2016-05" db="EMBL/GenBank/DDBJ databases">
        <title>Comparative analysis of secretome profiles of manganese(II)-oxidizing ascomycete fungi.</title>
        <authorList>
            <consortium name="DOE Joint Genome Institute"/>
            <person name="Zeiner C.A."/>
            <person name="Purvine S.O."/>
            <person name="Zink E.M."/>
            <person name="Wu S."/>
            <person name="Pasa-Tolic L."/>
            <person name="Chaput D.L."/>
            <person name="Haridas S."/>
            <person name="Grigoriev I.V."/>
            <person name="Santelli C.M."/>
            <person name="Hansel C.M."/>
        </authorList>
    </citation>
    <scope>NUCLEOTIDE SEQUENCE [LARGE SCALE GENOMIC DNA]</scope>
    <source>
        <strain evidence="3 4">SRC1lrK2f</strain>
    </source>
</reference>
<dbReference type="GeneID" id="29118263"/>
<dbReference type="PANTHER" id="PTHR24148">
    <property type="entry name" value="ANKYRIN REPEAT DOMAIN-CONTAINING PROTEIN 39 HOMOLOG-RELATED"/>
    <property type="match status" value="1"/>
</dbReference>
<dbReference type="STRING" id="5599.A0A177D2T1"/>
<dbReference type="InterPro" id="IPR052895">
    <property type="entry name" value="HetReg/Transcr_Mod"/>
</dbReference>
<dbReference type="AlphaFoldDB" id="A0A177D2T1"/>
<organism evidence="3 4">
    <name type="scientific">Alternaria alternata</name>
    <name type="common">Alternaria rot fungus</name>
    <name type="synonym">Torula alternata</name>
    <dbReference type="NCBI Taxonomy" id="5599"/>
    <lineage>
        <taxon>Eukaryota</taxon>
        <taxon>Fungi</taxon>
        <taxon>Dikarya</taxon>
        <taxon>Ascomycota</taxon>
        <taxon>Pezizomycotina</taxon>
        <taxon>Dothideomycetes</taxon>
        <taxon>Pleosporomycetidae</taxon>
        <taxon>Pleosporales</taxon>
        <taxon>Pleosporineae</taxon>
        <taxon>Pleosporaceae</taxon>
        <taxon>Alternaria</taxon>
        <taxon>Alternaria sect. Alternaria</taxon>
        <taxon>Alternaria alternata complex</taxon>
    </lineage>
</organism>
<dbReference type="RefSeq" id="XP_018378988.1">
    <property type="nucleotide sequence ID" value="XM_018532669.1"/>
</dbReference>
<name>A0A177D2T1_ALTAL</name>
<accession>A0A177D2T1</accession>
<dbReference type="EMBL" id="KV441509">
    <property type="protein sequence ID" value="OAG13567.1"/>
    <property type="molecule type" value="Genomic_DNA"/>
</dbReference>
<evidence type="ECO:0000313" key="4">
    <source>
        <dbReference type="Proteomes" id="UP000077248"/>
    </source>
</evidence>
<dbReference type="KEGG" id="aalt:CC77DRAFT_666274"/>
<dbReference type="InterPro" id="IPR010730">
    <property type="entry name" value="HET"/>
</dbReference>
<gene>
    <name evidence="3" type="ORF">CC77DRAFT_666274</name>
</gene>
<evidence type="ECO:0000259" key="2">
    <source>
        <dbReference type="Pfam" id="PF06985"/>
    </source>
</evidence>
<dbReference type="Pfam" id="PF06985">
    <property type="entry name" value="HET"/>
    <property type="match status" value="1"/>
</dbReference>
<protein>
    <submittedName>
        <fullName evidence="3">HET-domain-containing protein</fullName>
    </submittedName>
</protein>
<sequence>MDTSQAVVPQPPHSASHLRPEEPDSLLPSLSAHVYQSIDSENGEIRLLEVLPGRYNDVIKINLYAKNLNDKPTYEALSYAWGTIPSSNRAIINCCPVPVRESLDLALRRLRNPNQSRILWIDALCINQSDTRERSHQVQHMATIYKSATTVVIWLGEWQALEKCSDFPTKPECQTMWIRHLNRSINLMFVPGESDPHHLHLWQHALEISRLPWFRRLWIIQELLLASSQPKFMIGDCVVNSSDLFTALKGVLSVLLQDRYSYRLKREQTTPGLGTLPRSSTSQAMGPNQSFHHLLMLHKMLESFLDSGGASLYEYSVLSRYAMATDSRDRIYGLLGIVKSYVAEPIVPDYTKAWPQVLAEATIVMISEDGQFPYMSDEFAFPSADRPQEGYHTPSWVLDFSQSISGHGSIDFPSYNIDRLSSEVIERRRKSLRLSDDFRTLYKHGWYFGSINRTYFFTPEDSLRSPGEIAMESAAGLYDFYHEALKPSDITPNLLYEALIKRHYFGFSLEEFTSSLLGHRDDFLLSYRDGSPSLFSHRRQSVGGHPFSVFLTDKGYVGYTWLDENSDIRVDDILVALFEHRMPFILRPVEGGSTYRMVNLAHVSERSGKYSQFYQLSGFEFYQPHEDPRDWVYDEAEGCFEYAIV</sequence>
<evidence type="ECO:0000256" key="1">
    <source>
        <dbReference type="SAM" id="MobiDB-lite"/>
    </source>
</evidence>
<proteinExistence type="predicted"/>
<dbReference type="Proteomes" id="UP000077248">
    <property type="component" value="Unassembled WGS sequence"/>
</dbReference>
<feature type="domain" description="Heterokaryon incompatibility" evidence="2">
    <location>
        <begin position="74"/>
        <end position="222"/>
    </location>
</feature>
<dbReference type="OMA" id="KERICIN"/>